<sequence length="408" mass="47299">MSWCIDTLLEQRKDHPNKSCMPYESRKFLITHLPKTMLCSSSLKTENPKSYLLEKHIALKNEHIQPNHENMWKFIIIDDDVNSPDAYLDLPVPPPNLIVINPESGHCQRWYFLANGVSRSPQSQRKFQDYYLKTLFKLTAIYHGDAAYNGNLARNPVYPKHICLYPRLKPYTLNELNSGMGISKSDYEKGNPDKSEAFLRIQEYCRQNKKMSDNMGAGRNCTIFDVLRVKAYKIHHEYGTETDFALDLRFEAQKINKNYFPNNPLPDNELKHIANSIARYCFTKLRNRQFSSSFIERQKVRGALGGEARSSKYEEARQKCFELYTRDPSLKVSEIAQKCDVSERTIRSYLKEIKKQKESTVELVDYSNYTNEQLAALWGVAVRTVQRRRAAAKLEAKTAVEQALLEKG</sequence>
<dbReference type="RefSeq" id="WP_074947788.1">
    <property type="nucleotide sequence ID" value="NZ_CAXYUG010000061.1"/>
</dbReference>
<accession>A0A1I6WCC9</accession>
<dbReference type="EMBL" id="FOZU01000051">
    <property type="protein sequence ID" value="SFT23214.1"/>
    <property type="molecule type" value="Genomic_DNA"/>
</dbReference>
<keyword evidence="2" id="KW-1185">Reference proteome</keyword>
<protein>
    <submittedName>
        <fullName evidence="1">HTH domain-containing protein</fullName>
    </submittedName>
</protein>
<dbReference type="Pfam" id="PF03090">
    <property type="entry name" value="Replicase"/>
    <property type="match status" value="1"/>
</dbReference>
<dbReference type="Gene3D" id="1.10.340.50">
    <property type="match status" value="1"/>
</dbReference>
<evidence type="ECO:0000313" key="1">
    <source>
        <dbReference type="EMBL" id="SFT23214.1"/>
    </source>
</evidence>
<gene>
    <name evidence="1" type="ORF">SAMN05444586_10511</name>
</gene>
<dbReference type="Proteomes" id="UP000182827">
    <property type="component" value="Unassembled WGS sequence"/>
</dbReference>
<dbReference type="InterPro" id="IPR004322">
    <property type="entry name" value="Plasmid_replicase_bac"/>
</dbReference>
<evidence type="ECO:0000313" key="2">
    <source>
        <dbReference type="Proteomes" id="UP000182827"/>
    </source>
</evidence>
<proteinExistence type="predicted"/>
<reference evidence="2" key="1">
    <citation type="submission" date="2016-10" db="EMBL/GenBank/DDBJ databases">
        <authorList>
            <person name="Varghese N."/>
            <person name="Submissions S."/>
        </authorList>
    </citation>
    <scope>NUCLEOTIDE SEQUENCE [LARGE SCALE GENOMIC DNA]</scope>
    <source>
        <strain evidence="2">ANC 5076</strain>
    </source>
</reference>
<organism evidence="1 2">
    <name type="scientific">Acinetobacter bohemicus</name>
    <dbReference type="NCBI Taxonomy" id="1435036"/>
    <lineage>
        <taxon>Bacteria</taxon>
        <taxon>Pseudomonadati</taxon>
        <taxon>Pseudomonadota</taxon>
        <taxon>Gammaproteobacteria</taxon>
        <taxon>Moraxellales</taxon>
        <taxon>Moraxellaceae</taxon>
        <taxon>Acinetobacter</taxon>
    </lineage>
</organism>
<name>A0A1I6WCC9_9GAMM</name>
<dbReference type="AlphaFoldDB" id="A0A1I6WCC9"/>